<sequence length="26" mass="2921">MLCFSNALPGDSKNNLGYYSLSYFCL</sequence>
<reference evidence="1" key="1">
    <citation type="submission" date="2014-09" db="EMBL/GenBank/DDBJ databases">
        <authorList>
            <person name="Magalhaes I.L.F."/>
            <person name="Oliveira U."/>
            <person name="Santos F.R."/>
            <person name="Vidigal T.H.D.A."/>
            <person name="Brescovit A.D."/>
            <person name="Santos A.J."/>
        </authorList>
    </citation>
    <scope>NUCLEOTIDE SEQUENCE</scope>
    <source>
        <tissue evidence="1">Shoot tissue taken approximately 20 cm above the soil surface</tissue>
    </source>
</reference>
<name>A0A0A9E5K5_ARUDO</name>
<dbReference type="EMBL" id="GBRH01204755">
    <property type="protein sequence ID" value="JAD93140.1"/>
    <property type="molecule type" value="Transcribed_RNA"/>
</dbReference>
<evidence type="ECO:0000313" key="1">
    <source>
        <dbReference type="EMBL" id="JAD93140.1"/>
    </source>
</evidence>
<proteinExistence type="predicted"/>
<protein>
    <submittedName>
        <fullName evidence="1">Uncharacterized protein</fullName>
    </submittedName>
</protein>
<reference evidence="1" key="2">
    <citation type="journal article" date="2015" name="Data Brief">
        <title>Shoot transcriptome of the giant reed, Arundo donax.</title>
        <authorList>
            <person name="Barrero R.A."/>
            <person name="Guerrero F.D."/>
            <person name="Moolhuijzen P."/>
            <person name="Goolsby J.A."/>
            <person name="Tidwell J."/>
            <person name="Bellgard S.E."/>
            <person name="Bellgard M.I."/>
        </authorList>
    </citation>
    <scope>NUCLEOTIDE SEQUENCE</scope>
    <source>
        <tissue evidence="1">Shoot tissue taken approximately 20 cm above the soil surface</tissue>
    </source>
</reference>
<organism evidence="1">
    <name type="scientific">Arundo donax</name>
    <name type="common">Giant reed</name>
    <name type="synonym">Donax arundinaceus</name>
    <dbReference type="NCBI Taxonomy" id="35708"/>
    <lineage>
        <taxon>Eukaryota</taxon>
        <taxon>Viridiplantae</taxon>
        <taxon>Streptophyta</taxon>
        <taxon>Embryophyta</taxon>
        <taxon>Tracheophyta</taxon>
        <taxon>Spermatophyta</taxon>
        <taxon>Magnoliopsida</taxon>
        <taxon>Liliopsida</taxon>
        <taxon>Poales</taxon>
        <taxon>Poaceae</taxon>
        <taxon>PACMAD clade</taxon>
        <taxon>Arundinoideae</taxon>
        <taxon>Arundineae</taxon>
        <taxon>Arundo</taxon>
    </lineage>
</organism>
<dbReference type="AlphaFoldDB" id="A0A0A9E5K5"/>
<accession>A0A0A9E5K5</accession>